<dbReference type="GO" id="GO:0004423">
    <property type="term" value="F:iduronate-2-sulfatase activity"/>
    <property type="evidence" value="ECO:0007669"/>
    <property type="project" value="InterPro"/>
</dbReference>
<evidence type="ECO:0000256" key="5">
    <source>
        <dbReference type="ARBA" id="ARBA00022801"/>
    </source>
</evidence>
<dbReference type="Gene3D" id="3.40.720.10">
    <property type="entry name" value="Alkaline Phosphatase, subunit A"/>
    <property type="match status" value="1"/>
</dbReference>
<name>W7XVK4_9BACT</name>
<dbReference type="PROSITE" id="PS51257">
    <property type="entry name" value="PROKAR_LIPOPROTEIN"/>
    <property type="match status" value="1"/>
</dbReference>
<keyword evidence="3" id="KW-0479">Metal-binding</keyword>
<dbReference type="RefSeq" id="WP_044212247.1">
    <property type="nucleotide sequence ID" value="NZ_BAMD01000006.1"/>
</dbReference>
<dbReference type="CDD" id="cd16030">
    <property type="entry name" value="iduronate-2-sulfatase"/>
    <property type="match status" value="1"/>
</dbReference>
<feature type="domain" description="Sulfatase N-terminal" evidence="7">
    <location>
        <begin position="28"/>
        <end position="397"/>
    </location>
</feature>
<dbReference type="STRING" id="869213.GCA_000517085_00808"/>
<protein>
    <submittedName>
        <fullName evidence="8">Arylsulfatase</fullName>
    </submittedName>
</protein>
<dbReference type="Proteomes" id="UP000019402">
    <property type="component" value="Unassembled WGS sequence"/>
</dbReference>
<dbReference type="EMBL" id="BAMD01000006">
    <property type="protein sequence ID" value="GAF02155.1"/>
    <property type="molecule type" value="Genomic_DNA"/>
</dbReference>
<dbReference type="AlphaFoldDB" id="W7XVK4"/>
<dbReference type="InterPro" id="IPR035874">
    <property type="entry name" value="IDS"/>
</dbReference>
<dbReference type="PANTHER" id="PTHR45953:SF1">
    <property type="entry name" value="IDURONATE 2-SULFATASE"/>
    <property type="match status" value="1"/>
</dbReference>
<dbReference type="PANTHER" id="PTHR45953">
    <property type="entry name" value="IDURONATE 2-SULFATASE"/>
    <property type="match status" value="1"/>
</dbReference>
<dbReference type="eggNOG" id="COG3119">
    <property type="taxonomic scope" value="Bacteria"/>
</dbReference>
<dbReference type="InterPro" id="IPR017850">
    <property type="entry name" value="Alkaline_phosphatase_core_sf"/>
</dbReference>
<organism evidence="8 9">
    <name type="scientific">Saccharicrinis fermentans DSM 9555 = JCM 21142</name>
    <dbReference type="NCBI Taxonomy" id="869213"/>
    <lineage>
        <taxon>Bacteria</taxon>
        <taxon>Pseudomonadati</taxon>
        <taxon>Bacteroidota</taxon>
        <taxon>Bacteroidia</taxon>
        <taxon>Marinilabiliales</taxon>
        <taxon>Marinilabiliaceae</taxon>
        <taxon>Saccharicrinis</taxon>
    </lineage>
</organism>
<keyword evidence="5" id="KW-0378">Hydrolase</keyword>
<comment type="similarity">
    <text evidence="2">Belongs to the sulfatase family.</text>
</comment>
<reference evidence="8 9" key="1">
    <citation type="journal article" date="2014" name="Genome Announc.">
        <title>Draft Genome Sequence of Cytophaga fermentans JCM 21142T, a Facultative Anaerobe Isolated from Marine Mud.</title>
        <authorList>
            <person name="Starns D."/>
            <person name="Oshima K."/>
            <person name="Suda W."/>
            <person name="Iino T."/>
            <person name="Yuki M."/>
            <person name="Inoue J."/>
            <person name="Kitamura K."/>
            <person name="Iida T."/>
            <person name="Darby A."/>
            <person name="Hattori M."/>
            <person name="Ohkuma M."/>
        </authorList>
    </citation>
    <scope>NUCLEOTIDE SEQUENCE [LARGE SCALE GENOMIC DNA]</scope>
    <source>
        <strain evidence="8 9">JCM 21142</strain>
    </source>
</reference>
<dbReference type="Pfam" id="PF00884">
    <property type="entry name" value="Sulfatase"/>
    <property type="match status" value="1"/>
</dbReference>
<dbReference type="OrthoDB" id="9763552at2"/>
<keyword evidence="6" id="KW-0106">Calcium</keyword>
<comment type="cofactor">
    <cofactor evidence="1">
        <name>Ca(2+)</name>
        <dbReference type="ChEBI" id="CHEBI:29108"/>
    </cofactor>
</comment>
<gene>
    <name evidence="8" type="ORF">JCM21142_3782</name>
</gene>
<evidence type="ECO:0000313" key="8">
    <source>
        <dbReference type="EMBL" id="GAF02155.1"/>
    </source>
</evidence>
<evidence type="ECO:0000256" key="2">
    <source>
        <dbReference type="ARBA" id="ARBA00008779"/>
    </source>
</evidence>
<keyword evidence="9" id="KW-1185">Reference proteome</keyword>
<evidence type="ECO:0000256" key="4">
    <source>
        <dbReference type="ARBA" id="ARBA00022729"/>
    </source>
</evidence>
<dbReference type="SUPFAM" id="SSF53649">
    <property type="entry name" value="Alkaline phosphatase-like"/>
    <property type="match status" value="1"/>
</dbReference>
<evidence type="ECO:0000259" key="7">
    <source>
        <dbReference type="Pfam" id="PF00884"/>
    </source>
</evidence>
<dbReference type="InterPro" id="IPR000917">
    <property type="entry name" value="Sulfatase_N"/>
</dbReference>
<evidence type="ECO:0000256" key="1">
    <source>
        <dbReference type="ARBA" id="ARBA00001913"/>
    </source>
</evidence>
<sequence>MKLQIASLFLIFVLFACVQVKQEDKKKPNILFLAVDDLRPELGCYGSPVARSPNIDRLASEGLLFKRAFCQQAICGPSRASLMSGVRPESLGVLHNYTLLRQSDMPNVITLPQYFRNNGYETVYCGKIFHGDDALDTLSWSREPARDAPAVKKLPKPVTFALKEDIEIQKADRKVMFAKYGEQAKYGLASGPAFESADVPDQTYHDGYNTDLAIATLKDMLAKNPDKPFFLGLGMKKPHLNWVAPQKYWDMYDTVDIVNAMQTKAPQGSAAMGLHASFELRVRSGIPKEGELGAALSSKCTHAYLACVSYIDAQIGRMVKAIEEAGVRENTIIILWGDHGWHLGDMGIWGKATNYEIATRVPMIICVPEMSDKVRGKSTNALVELVDVYPTLCELAGLDLPTHLDGQSYVPLLKEPDLKWKNAVFSQFPTPALREWGAIPLRPGMRETFFGPLISKVEKRIKEQVGVQWDRELFENYMMGYAMRTDRYRMILWKDRRKQDAPPVFVELYDHCKDPLETKNIADREPQLVQRLINESKGGWNEKSAMSH</sequence>
<evidence type="ECO:0000256" key="3">
    <source>
        <dbReference type="ARBA" id="ARBA00022723"/>
    </source>
</evidence>
<evidence type="ECO:0000256" key="6">
    <source>
        <dbReference type="ARBA" id="ARBA00022837"/>
    </source>
</evidence>
<accession>W7XVK4</accession>
<dbReference type="GO" id="GO:0046872">
    <property type="term" value="F:metal ion binding"/>
    <property type="evidence" value="ECO:0007669"/>
    <property type="project" value="UniProtKB-KW"/>
</dbReference>
<proteinExistence type="inferred from homology"/>
<evidence type="ECO:0000313" key="9">
    <source>
        <dbReference type="Proteomes" id="UP000019402"/>
    </source>
</evidence>
<dbReference type="GO" id="GO:0005737">
    <property type="term" value="C:cytoplasm"/>
    <property type="evidence" value="ECO:0007669"/>
    <property type="project" value="TreeGrafter"/>
</dbReference>
<keyword evidence="4" id="KW-0732">Signal</keyword>
<comment type="caution">
    <text evidence="8">The sequence shown here is derived from an EMBL/GenBank/DDBJ whole genome shotgun (WGS) entry which is preliminary data.</text>
</comment>